<gene>
    <name evidence="6" type="ORF">M231_06073</name>
</gene>
<dbReference type="InterPro" id="IPR017901">
    <property type="entry name" value="C-CAP_CF_C-like"/>
</dbReference>
<comment type="function">
    <text evidence="2">The N-terminal domain binds to adenylyl cyclase, thereby enabling adenylyl cyclase to be activated by upstream regulatory signals, such as Ras. The C-terminal domain is required for normal cellular morphology and growth control.</text>
</comment>
<evidence type="ECO:0000256" key="4">
    <source>
        <dbReference type="SAM" id="MobiDB-lite"/>
    </source>
</evidence>
<evidence type="ECO:0000313" key="7">
    <source>
        <dbReference type="Proteomes" id="UP000289152"/>
    </source>
</evidence>
<dbReference type="Proteomes" id="UP000289152">
    <property type="component" value="Unassembled WGS sequence"/>
</dbReference>
<evidence type="ECO:0000256" key="1">
    <source>
        <dbReference type="ARBA" id="ARBA00007659"/>
    </source>
</evidence>
<dbReference type="AlphaFoldDB" id="A0A4Q1BGJ3"/>
<feature type="region of interest" description="Disordered" evidence="4">
    <location>
        <begin position="88"/>
        <end position="124"/>
    </location>
</feature>
<dbReference type="PROSITE" id="PS51329">
    <property type="entry name" value="C_CAP_COFACTOR_C"/>
    <property type="match status" value="1"/>
</dbReference>
<dbReference type="VEuPathDB" id="FungiDB:TREMEDRAFT_42219"/>
<dbReference type="PANTHER" id="PTHR10652:SF0">
    <property type="entry name" value="ADENYLYL CYCLASE-ASSOCIATED PROTEIN"/>
    <property type="match status" value="1"/>
</dbReference>
<dbReference type="InterPro" id="IPR013912">
    <property type="entry name" value="Adenylate_cyclase-assoc_CAP_C"/>
</dbReference>
<dbReference type="SUPFAM" id="SSF69340">
    <property type="entry name" value="C-terminal domain of adenylylcyclase associated protein"/>
    <property type="match status" value="1"/>
</dbReference>
<feature type="compositionally biased region" description="Low complexity" evidence="4">
    <location>
        <begin position="109"/>
        <end position="122"/>
    </location>
</feature>
<name>A0A4Q1BGJ3_TREME</name>
<dbReference type="InterPro" id="IPR053950">
    <property type="entry name" value="CAP_N"/>
</dbReference>
<proteinExistence type="inferred from homology"/>
<dbReference type="STRING" id="5217.A0A4Q1BGJ3"/>
<keyword evidence="7" id="KW-1185">Reference proteome</keyword>
<dbReference type="Pfam" id="PF21938">
    <property type="entry name" value="CAP_N"/>
    <property type="match status" value="1"/>
</dbReference>
<evidence type="ECO:0000259" key="5">
    <source>
        <dbReference type="PROSITE" id="PS51329"/>
    </source>
</evidence>
<dbReference type="InterPro" id="IPR001837">
    <property type="entry name" value="Adenylate_cyclase-assoc_CAP"/>
</dbReference>
<dbReference type="OrthoDB" id="77251at2759"/>
<dbReference type="GO" id="GO:0007015">
    <property type="term" value="P:actin filament organization"/>
    <property type="evidence" value="ECO:0007669"/>
    <property type="project" value="TreeGrafter"/>
</dbReference>
<dbReference type="FunCoup" id="A0A4Q1BGJ3">
    <property type="interactions" value="264"/>
</dbReference>
<dbReference type="InterPro" id="IPR006599">
    <property type="entry name" value="CARP_motif"/>
</dbReference>
<dbReference type="SUPFAM" id="SSF101278">
    <property type="entry name" value="N-terminal domain of adenylylcyclase associated protein, CAP"/>
    <property type="match status" value="1"/>
</dbReference>
<feature type="domain" description="C-CAP/cofactor C-like" evidence="5">
    <location>
        <begin position="404"/>
        <end position="543"/>
    </location>
</feature>
<dbReference type="Gene3D" id="1.25.40.330">
    <property type="entry name" value="Adenylate cyclase-associated CAP, N-terminal domain"/>
    <property type="match status" value="1"/>
</dbReference>
<dbReference type="GO" id="GO:0005737">
    <property type="term" value="C:cytoplasm"/>
    <property type="evidence" value="ECO:0007669"/>
    <property type="project" value="TreeGrafter"/>
</dbReference>
<dbReference type="InterPro" id="IPR036222">
    <property type="entry name" value="CAP_N_sf"/>
</dbReference>
<dbReference type="GO" id="GO:0003779">
    <property type="term" value="F:actin binding"/>
    <property type="evidence" value="ECO:0007669"/>
    <property type="project" value="InterPro"/>
</dbReference>
<comment type="similarity">
    <text evidence="1">Belongs to the CAP family.</text>
</comment>
<dbReference type="Pfam" id="PF08603">
    <property type="entry name" value="CAP_C"/>
    <property type="match status" value="1"/>
</dbReference>
<reference evidence="6 7" key="1">
    <citation type="submission" date="2016-06" db="EMBL/GenBank/DDBJ databases">
        <title>Evolution of pathogenesis and genome organization in the Tremellales.</title>
        <authorList>
            <person name="Cuomo C."/>
            <person name="Litvintseva A."/>
            <person name="Heitman J."/>
            <person name="Chen Y."/>
            <person name="Sun S."/>
            <person name="Springer D."/>
            <person name="Dromer F."/>
            <person name="Young S."/>
            <person name="Zeng Q."/>
            <person name="Chapman S."/>
            <person name="Gujja S."/>
            <person name="Saif S."/>
            <person name="Birren B."/>
        </authorList>
    </citation>
    <scope>NUCLEOTIDE SEQUENCE [LARGE SCALE GENOMIC DNA]</scope>
    <source>
        <strain evidence="6 7">ATCC 28783</strain>
    </source>
</reference>
<dbReference type="EMBL" id="SDIL01000090">
    <property type="protein sequence ID" value="RXK36686.1"/>
    <property type="molecule type" value="Genomic_DNA"/>
</dbReference>
<evidence type="ECO:0000256" key="2">
    <source>
        <dbReference type="ARBA" id="ARBA00054756"/>
    </source>
</evidence>
<evidence type="ECO:0000313" key="6">
    <source>
        <dbReference type="EMBL" id="RXK36686.1"/>
    </source>
</evidence>
<feature type="region of interest" description="Disordered" evidence="4">
    <location>
        <begin position="353"/>
        <end position="405"/>
    </location>
</feature>
<feature type="compositionally biased region" description="Pro residues" evidence="4">
    <location>
        <begin position="317"/>
        <end position="327"/>
    </location>
</feature>
<dbReference type="InterPro" id="IPR016098">
    <property type="entry name" value="CAP/MinC_C"/>
</dbReference>
<protein>
    <recommendedName>
        <fullName evidence="3">Adenylyl cyclase-associated protein</fullName>
    </recommendedName>
</protein>
<comment type="caution">
    <text evidence="6">The sequence shown here is derived from an EMBL/GenBank/DDBJ whole genome shotgun (WGS) entry which is preliminary data.</text>
</comment>
<dbReference type="InParanoid" id="A0A4Q1BGJ3"/>
<dbReference type="PANTHER" id="PTHR10652">
    <property type="entry name" value="ADENYLYL CYCLASE-ASSOCIATED PROTEIN"/>
    <property type="match status" value="1"/>
</dbReference>
<feature type="compositionally biased region" description="Pro residues" evidence="4">
    <location>
        <begin position="94"/>
        <end position="108"/>
    </location>
</feature>
<evidence type="ECO:0000256" key="3">
    <source>
        <dbReference type="ARBA" id="ARBA00072052"/>
    </source>
</evidence>
<dbReference type="FunFam" id="1.25.40.330:FF:000001">
    <property type="entry name" value="Adenylyl cyclase-associated protein"/>
    <property type="match status" value="1"/>
</dbReference>
<organism evidence="6 7">
    <name type="scientific">Tremella mesenterica</name>
    <name type="common">Jelly fungus</name>
    <dbReference type="NCBI Taxonomy" id="5217"/>
    <lineage>
        <taxon>Eukaryota</taxon>
        <taxon>Fungi</taxon>
        <taxon>Dikarya</taxon>
        <taxon>Basidiomycota</taxon>
        <taxon>Agaricomycotina</taxon>
        <taxon>Tremellomycetes</taxon>
        <taxon>Tremellales</taxon>
        <taxon>Tremellaceae</taxon>
        <taxon>Tremella</taxon>
    </lineage>
</organism>
<feature type="compositionally biased region" description="Low complexity" evidence="4">
    <location>
        <begin position="307"/>
        <end position="316"/>
    </location>
</feature>
<dbReference type="InterPro" id="IPR036223">
    <property type="entry name" value="CAP_C_sf"/>
</dbReference>
<accession>A0A4Q1BGJ3</accession>
<dbReference type="SMART" id="SM00673">
    <property type="entry name" value="CARP"/>
    <property type="match status" value="2"/>
</dbReference>
<sequence>MPNSALAAGQGQGLHSFGTILLEGRLHCHFIARIIIDLVSKHIQLAAADTSAVTSRLEDVAMSQSSPAPTSSLRSPTAADHDLVSNHVVSPQTSAPPAPAPPPPPPPEASASAPAQTTPTETMSPAVQAYQTQIMDDALAACIAQSKKLGGIVEQHVALLEPLCSAQLAFLEMASKHSKPSANTLLPLLKPQADAIQAVMETKETLNRSKKGREWGTCLSTVSEGVSAWGWVQVEPAPAPFVTEMKSAAQFWGDRVIKQFKETNPDAVAWSKSFSDLLDQLQKYVKQWHTTGVAWNPKGPPAPSSISTTNAPSAGSAPPPPPPPPPIGTTSSAPAAGGQAALLAALNRGGAVTSGLKKVDPSQMTHKNPDLRASGTVPDTSVKRSPPALKPKPGSSAPTTTKKPARLELEGGNKWLVENQEDNKNIVIEDTELNHTVHIFSCKNSVIKISGKINAVSMVGCKKTAVVLDTAVSTLSITSSPSFEVQITGTIPTIQIDTTDSGSIYLSKECMEKVEIITSKTSSINISVPTGEEGDFEEKPIPEQMRSKIVSGKIITEIVEHAG</sequence>
<dbReference type="GO" id="GO:0008179">
    <property type="term" value="F:adenylate cyclase binding"/>
    <property type="evidence" value="ECO:0007669"/>
    <property type="project" value="TreeGrafter"/>
</dbReference>
<dbReference type="GO" id="GO:0019933">
    <property type="term" value="P:cAMP-mediated signaling"/>
    <property type="evidence" value="ECO:0007669"/>
    <property type="project" value="TreeGrafter"/>
</dbReference>
<dbReference type="Gene3D" id="2.160.20.70">
    <property type="match status" value="1"/>
</dbReference>
<feature type="region of interest" description="Disordered" evidence="4">
    <location>
        <begin position="295"/>
        <end position="335"/>
    </location>
</feature>